<evidence type="ECO:0000256" key="4">
    <source>
        <dbReference type="ARBA" id="ARBA00023235"/>
    </source>
</evidence>
<dbReference type="GO" id="GO:0004614">
    <property type="term" value="F:phosphoglucomutase activity"/>
    <property type="evidence" value="ECO:0007669"/>
    <property type="project" value="InterPro"/>
</dbReference>
<accession>A0A9Q0CNY4</accession>
<evidence type="ECO:0008006" key="9">
    <source>
        <dbReference type="Google" id="ProtNLM"/>
    </source>
</evidence>
<evidence type="ECO:0000259" key="6">
    <source>
        <dbReference type="Pfam" id="PF02880"/>
    </source>
</evidence>
<comment type="similarity">
    <text evidence="1">Belongs to the phosphohexose mutase family.</text>
</comment>
<dbReference type="Pfam" id="PF02878">
    <property type="entry name" value="PGM_PMM_I"/>
    <property type="match status" value="1"/>
</dbReference>
<keyword evidence="3" id="KW-0460">Magnesium</keyword>
<feature type="domain" description="Alpha-D-phosphohexomutase alpha/beta/alpha" evidence="6">
    <location>
        <begin position="283"/>
        <end position="383"/>
    </location>
</feature>
<dbReference type="InterPro" id="IPR016055">
    <property type="entry name" value="A-D-PHexomutase_a/b/a-I/II/III"/>
</dbReference>
<dbReference type="GO" id="GO:0046872">
    <property type="term" value="F:metal ion binding"/>
    <property type="evidence" value="ECO:0007669"/>
    <property type="project" value="UniProtKB-KW"/>
</dbReference>
<dbReference type="Gene3D" id="3.40.120.10">
    <property type="entry name" value="Alpha-D-Glucose-1,6-Bisphosphate, subunit A, domain 3"/>
    <property type="match status" value="3"/>
</dbReference>
<evidence type="ECO:0000313" key="8">
    <source>
        <dbReference type="Proteomes" id="UP001151287"/>
    </source>
</evidence>
<dbReference type="InterPro" id="IPR045244">
    <property type="entry name" value="PGM"/>
</dbReference>
<dbReference type="AlphaFoldDB" id="A0A9Q0CNY4"/>
<gene>
    <name evidence="7" type="ORF">LUZ63_005932</name>
</gene>
<reference evidence="7" key="1">
    <citation type="journal article" date="2022" name="Cell">
        <title>Repeat-based holocentromeres influence genome architecture and karyotype evolution.</title>
        <authorList>
            <person name="Hofstatter P.G."/>
            <person name="Thangavel G."/>
            <person name="Lux T."/>
            <person name="Neumann P."/>
            <person name="Vondrak T."/>
            <person name="Novak P."/>
            <person name="Zhang M."/>
            <person name="Costa L."/>
            <person name="Castellani M."/>
            <person name="Scott A."/>
            <person name="Toegelov H."/>
            <person name="Fuchs J."/>
            <person name="Mata-Sucre Y."/>
            <person name="Dias Y."/>
            <person name="Vanzela A.L.L."/>
            <person name="Huettel B."/>
            <person name="Almeida C.C.S."/>
            <person name="Simkova H."/>
            <person name="Souza G."/>
            <person name="Pedrosa-Harand A."/>
            <person name="Macas J."/>
            <person name="Mayer K.F.X."/>
            <person name="Houben A."/>
            <person name="Marques A."/>
        </authorList>
    </citation>
    <scope>NUCLEOTIDE SEQUENCE</scope>
    <source>
        <strain evidence="7">RhyBre1mFocal</strain>
    </source>
</reference>
<protein>
    <recommendedName>
        <fullName evidence="9">Phosphoglucomutase</fullName>
    </recommendedName>
</protein>
<evidence type="ECO:0000313" key="7">
    <source>
        <dbReference type="EMBL" id="KAJ1697420.1"/>
    </source>
</evidence>
<evidence type="ECO:0000256" key="1">
    <source>
        <dbReference type="ARBA" id="ARBA00010231"/>
    </source>
</evidence>
<feature type="domain" description="Alpha-D-phosphohexomutase alpha/beta/alpha" evidence="5">
    <location>
        <begin position="23"/>
        <end position="125"/>
    </location>
</feature>
<dbReference type="OrthoDB" id="2291at2759"/>
<dbReference type="Proteomes" id="UP001151287">
    <property type="component" value="Unassembled WGS sequence"/>
</dbReference>
<proteinExistence type="inferred from homology"/>
<dbReference type="Pfam" id="PF02880">
    <property type="entry name" value="PGM_PMM_III"/>
    <property type="match status" value="1"/>
</dbReference>
<keyword evidence="8" id="KW-1185">Reference proteome</keyword>
<keyword evidence="4" id="KW-0413">Isomerase</keyword>
<dbReference type="GO" id="GO:0005829">
    <property type="term" value="C:cytosol"/>
    <property type="evidence" value="ECO:0007669"/>
    <property type="project" value="TreeGrafter"/>
</dbReference>
<dbReference type="SUPFAM" id="SSF53738">
    <property type="entry name" value="Phosphoglucomutase, first 3 domains"/>
    <property type="match status" value="3"/>
</dbReference>
<keyword evidence="2" id="KW-0479">Metal-binding</keyword>
<dbReference type="EMBL" id="JAMQYH010000002">
    <property type="protein sequence ID" value="KAJ1697420.1"/>
    <property type="molecule type" value="Genomic_DNA"/>
</dbReference>
<dbReference type="InterPro" id="IPR005844">
    <property type="entry name" value="A-D-PHexomutase_a/b/a-I"/>
</dbReference>
<organism evidence="7 8">
    <name type="scientific">Rhynchospora breviuscula</name>
    <dbReference type="NCBI Taxonomy" id="2022672"/>
    <lineage>
        <taxon>Eukaryota</taxon>
        <taxon>Viridiplantae</taxon>
        <taxon>Streptophyta</taxon>
        <taxon>Embryophyta</taxon>
        <taxon>Tracheophyta</taxon>
        <taxon>Spermatophyta</taxon>
        <taxon>Magnoliopsida</taxon>
        <taxon>Liliopsida</taxon>
        <taxon>Poales</taxon>
        <taxon>Cyperaceae</taxon>
        <taxon>Cyperoideae</taxon>
        <taxon>Rhynchosporeae</taxon>
        <taxon>Rhynchospora</taxon>
    </lineage>
</organism>
<evidence type="ECO:0000256" key="3">
    <source>
        <dbReference type="ARBA" id="ARBA00022842"/>
    </source>
</evidence>
<comment type="caution">
    <text evidence="7">The sequence shown here is derived from an EMBL/GenBank/DDBJ whole genome shotgun (WGS) entry which is preliminary data.</text>
</comment>
<evidence type="ECO:0000259" key="5">
    <source>
        <dbReference type="Pfam" id="PF02878"/>
    </source>
</evidence>
<name>A0A9Q0CNY4_9POAL</name>
<dbReference type="PANTHER" id="PTHR22573">
    <property type="entry name" value="PHOSPHOHEXOMUTASE FAMILY MEMBER"/>
    <property type="match status" value="1"/>
</dbReference>
<evidence type="ECO:0000256" key="2">
    <source>
        <dbReference type="ARBA" id="ARBA00022723"/>
    </source>
</evidence>
<sequence>MTTKRFDILWKCSEAFADQKPLPDGSTLIAASDGFHFSKDAIQIFIRMAAANGVRRLWIGENGLLSTPASSVVIREKIGPDGVKATCAFIFKACHNPDGPCEDFGVKLLMENGGPPADIFLDVIFDRSKSLLYYAIAYQQLDVDLSKLGVTTFKGPIEEFEVEIISSTDDYLKLTKSIFVFRLIKQLISSPNYDGLNGVSGVYAKRIFIEELGADESSLLNCDPMEDFGGCPSNLNLTYTKELAARMGLGKLCELNPPEFGAAVDADGDNYIIFGKNFFVKPSDSIAIIAANAKWAIPYFAAGLKGFARTITTSAALNEVAKELHVICHEVQNDQPKHTADLMDAEACSIYGEENFSIGSVNIREKDGMWGVLAWLSILALEKQVYT</sequence>
<dbReference type="GO" id="GO:0005975">
    <property type="term" value="P:carbohydrate metabolic process"/>
    <property type="evidence" value="ECO:0007669"/>
    <property type="project" value="InterPro"/>
</dbReference>
<dbReference type="InterPro" id="IPR005846">
    <property type="entry name" value="A-D-PHexomutase_a/b/a-III"/>
</dbReference>
<dbReference type="PANTHER" id="PTHR22573:SF2">
    <property type="entry name" value="PHOSPHOGLUCOMUTASE"/>
    <property type="match status" value="1"/>
</dbReference>